<evidence type="ECO:0000313" key="2">
    <source>
        <dbReference type="Proteomes" id="UP000270343"/>
    </source>
</evidence>
<sequence length="124" mass="13164">MSGLCHSRAGLIWMPAQATAQDDAAPDLAVRGDAATAETPGTCRTWAGAALDRQLTRLAWHLVRHQDRVAFPGHQLYRLSTDLATGSAGILLALHAALTRKGTPLPLLDHRGGAVPTAVSKKQR</sequence>
<reference evidence="1 2" key="1">
    <citation type="journal article" date="2015" name="Antonie Van Leeuwenhoek">
        <title>Streptomyces klenkii sp. nov., isolated from deep marine sediment.</title>
        <authorList>
            <person name="Veyisoglu A."/>
            <person name="Sahin N."/>
        </authorList>
    </citation>
    <scope>NUCLEOTIDE SEQUENCE [LARGE SCALE GENOMIC DNA]</scope>
    <source>
        <strain evidence="1 2">KCTC 29202</strain>
    </source>
</reference>
<comment type="caution">
    <text evidence="1">The sequence shown here is derived from an EMBL/GenBank/DDBJ whole genome shotgun (WGS) entry which is preliminary data.</text>
</comment>
<protein>
    <submittedName>
        <fullName evidence="1">Uncharacterized protein</fullName>
    </submittedName>
</protein>
<organism evidence="1 2">
    <name type="scientific">Streptomyces klenkii</name>
    <dbReference type="NCBI Taxonomy" id="1420899"/>
    <lineage>
        <taxon>Bacteria</taxon>
        <taxon>Bacillati</taxon>
        <taxon>Actinomycetota</taxon>
        <taxon>Actinomycetes</taxon>
        <taxon>Kitasatosporales</taxon>
        <taxon>Streptomycetaceae</taxon>
        <taxon>Streptomyces</taxon>
    </lineage>
</organism>
<dbReference type="RefSeq" id="WP_120753144.1">
    <property type="nucleotide sequence ID" value="NZ_RBAM01000001.1"/>
</dbReference>
<gene>
    <name evidence="1" type="ORF">D7231_02085</name>
</gene>
<proteinExistence type="predicted"/>
<keyword evidence="2" id="KW-1185">Reference proteome</keyword>
<name>A0A3B0BXB6_9ACTN</name>
<dbReference type="AlphaFoldDB" id="A0A3B0BXB6"/>
<accession>A0A3B0BXB6</accession>
<dbReference type="EMBL" id="RBAM01000001">
    <property type="protein sequence ID" value="RKN77530.1"/>
    <property type="molecule type" value="Genomic_DNA"/>
</dbReference>
<dbReference type="OrthoDB" id="1492512at2"/>
<evidence type="ECO:0000313" key="1">
    <source>
        <dbReference type="EMBL" id="RKN77530.1"/>
    </source>
</evidence>
<dbReference type="Proteomes" id="UP000270343">
    <property type="component" value="Unassembled WGS sequence"/>
</dbReference>